<name>A0A2A9MJ88_BESBE</name>
<dbReference type="InterPro" id="IPR036755">
    <property type="entry name" value="SRS_dom_sf"/>
</dbReference>
<evidence type="ECO:0000313" key="3">
    <source>
        <dbReference type="EMBL" id="PFH35657.1"/>
    </source>
</evidence>
<dbReference type="Gene3D" id="2.60.40.1320">
    <property type="entry name" value="SRS domain"/>
    <property type="match status" value="2"/>
</dbReference>
<gene>
    <name evidence="3" type="ORF">BESB_053080</name>
</gene>
<dbReference type="Pfam" id="PF04092">
    <property type="entry name" value="SAG"/>
    <property type="match status" value="1"/>
</dbReference>
<accession>A0A2A9MJ88</accession>
<organism evidence="3 4">
    <name type="scientific">Besnoitia besnoiti</name>
    <name type="common">Apicomplexan protozoan</name>
    <dbReference type="NCBI Taxonomy" id="94643"/>
    <lineage>
        <taxon>Eukaryota</taxon>
        <taxon>Sar</taxon>
        <taxon>Alveolata</taxon>
        <taxon>Apicomplexa</taxon>
        <taxon>Conoidasida</taxon>
        <taxon>Coccidia</taxon>
        <taxon>Eucoccidiorida</taxon>
        <taxon>Eimeriorina</taxon>
        <taxon>Sarcocystidae</taxon>
        <taxon>Besnoitia</taxon>
    </lineage>
</organism>
<protein>
    <submittedName>
        <fullName evidence="3">SAG-related sequence</fullName>
    </submittedName>
</protein>
<feature type="compositionally biased region" description="Low complexity" evidence="1">
    <location>
        <begin position="265"/>
        <end position="275"/>
    </location>
</feature>
<keyword evidence="4" id="KW-1185">Reference proteome</keyword>
<comment type="caution">
    <text evidence="3">The sequence shown here is derived from an EMBL/GenBank/DDBJ whole genome shotgun (WGS) entry which is preliminary data.</text>
</comment>
<dbReference type="Proteomes" id="UP000224006">
    <property type="component" value="Chromosome IV"/>
</dbReference>
<feature type="domain" description="SRS" evidence="2">
    <location>
        <begin position="151"/>
        <end position="286"/>
    </location>
</feature>
<feature type="compositionally biased region" description="Basic and acidic residues" evidence="1">
    <location>
        <begin position="255"/>
        <end position="264"/>
    </location>
</feature>
<evidence type="ECO:0000259" key="2">
    <source>
        <dbReference type="Pfam" id="PF04092"/>
    </source>
</evidence>
<feature type="region of interest" description="Disordered" evidence="1">
    <location>
        <begin position="250"/>
        <end position="275"/>
    </location>
</feature>
<sequence length="319" mass="33385">MARSVRMERRRGVLQFKARKLWAACLGGVLLLTSGQVGAEQLQDGLSRRDLQDVDSSPAAANTAICKLHNPKVEAPVTSELTLSEERLTATLVCSGQNVVFVPANLENVCQKPPNGKSKESEDVCKKNTNDNDSKCKLPIYVLARASTVENVVTCAYGKKSNKTPVKVEITQDQNSLTILCGQEGSIQPTEYATKYCEADGLKDCSKSYTEILPAFDEKWTPLQGTDNSAKLAIPASEFPSGDKSFYIGCTPSGGKREEGKERSAGSAAAGGSDAAPTTCKVLVTVKAAGSSLSAGAGVAMSAATSGAALLTGLVAGSL</sequence>
<reference evidence="3 4" key="1">
    <citation type="submission" date="2017-09" db="EMBL/GenBank/DDBJ databases">
        <title>Genome sequencing of Besnoitia besnoiti strain Bb-Ger1.</title>
        <authorList>
            <person name="Schares G."/>
            <person name="Venepally P."/>
            <person name="Lorenzi H.A."/>
        </authorList>
    </citation>
    <scope>NUCLEOTIDE SEQUENCE [LARGE SCALE GENOMIC DNA]</scope>
    <source>
        <strain evidence="3 4">Bb-Ger1</strain>
    </source>
</reference>
<evidence type="ECO:0000256" key="1">
    <source>
        <dbReference type="SAM" id="MobiDB-lite"/>
    </source>
</evidence>
<dbReference type="OrthoDB" id="331199at2759"/>
<dbReference type="RefSeq" id="XP_029219666.1">
    <property type="nucleotide sequence ID" value="XM_029363743.1"/>
</dbReference>
<dbReference type="VEuPathDB" id="ToxoDB:BESB_053080"/>
<evidence type="ECO:0000313" key="4">
    <source>
        <dbReference type="Proteomes" id="UP000224006"/>
    </source>
</evidence>
<dbReference type="SUPFAM" id="SSF74877">
    <property type="entry name" value="Major surface antigen p30, SAG1"/>
    <property type="match status" value="2"/>
</dbReference>
<dbReference type="InterPro" id="IPR007226">
    <property type="entry name" value="SRS_dom"/>
</dbReference>
<dbReference type="GeneID" id="40310237"/>
<dbReference type="AlphaFoldDB" id="A0A2A9MJ88"/>
<dbReference type="KEGG" id="bbes:BESB_053080"/>
<dbReference type="GO" id="GO:0016020">
    <property type="term" value="C:membrane"/>
    <property type="evidence" value="ECO:0007669"/>
    <property type="project" value="InterPro"/>
</dbReference>
<proteinExistence type="predicted"/>
<dbReference type="EMBL" id="NWUJ01000004">
    <property type="protein sequence ID" value="PFH35657.1"/>
    <property type="molecule type" value="Genomic_DNA"/>
</dbReference>